<accession>A0A392SJ82</accession>
<reference evidence="2 3" key="1">
    <citation type="journal article" date="2018" name="Front. Plant Sci.">
        <title>Red Clover (Trifolium pratense) and Zigzag Clover (T. medium) - A Picture of Genomic Similarities and Differences.</title>
        <authorList>
            <person name="Dluhosova J."/>
            <person name="Istvanek J."/>
            <person name="Nedelnik J."/>
            <person name="Repkova J."/>
        </authorList>
    </citation>
    <scope>NUCLEOTIDE SEQUENCE [LARGE SCALE GENOMIC DNA]</scope>
    <source>
        <strain evidence="3">cv. 10/8</strain>
        <tissue evidence="2">Leaf</tissue>
    </source>
</reference>
<dbReference type="EMBL" id="LXQA010379069">
    <property type="protein sequence ID" value="MCI47926.1"/>
    <property type="molecule type" value="Genomic_DNA"/>
</dbReference>
<evidence type="ECO:0000256" key="1">
    <source>
        <dbReference type="SAM" id="MobiDB-lite"/>
    </source>
</evidence>
<feature type="non-terminal residue" evidence="2">
    <location>
        <position position="42"/>
    </location>
</feature>
<organism evidence="2 3">
    <name type="scientific">Trifolium medium</name>
    <dbReference type="NCBI Taxonomy" id="97028"/>
    <lineage>
        <taxon>Eukaryota</taxon>
        <taxon>Viridiplantae</taxon>
        <taxon>Streptophyta</taxon>
        <taxon>Embryophyta</taxon>
        <taxon>Tracheophyta</taxon>
        <taxon>Spermatophyta</taxon>
        <taxon>Magnoliopsida</taxon>
        <taxon>eudicotyledons</taxon>
        <taxon>Gunneridae</taxon>
        <taxon>Pentapetalae</taxon>
        <taxon>rosids</taxon>
        <taxon>fabids</taxon>
        <taxon>Fabales</taxon>
        <taxon>Fabaceae</taxon>
        <taxon>Papilionoideae</taxon>
        <taxon>50 kb inversion clade</taxon>
        <taxon>NPAAA clade</taxon>
        <taxon>Hologalegina</taxon>
        <taxon>IRL clade</taxon>
        <taxon>Trifolieae</taxon>
        <taxon>Trifolium</taxon>
    </lineage>
</organism>
<feature type="region of interest" description="Disordered" evidence="1">
    <location>
        <begin position="1"/>
        <end position="42"/>
    </location>
</feature>
<protein>
    <submittedName>
        <fullName evidence="2">Uncharacterized protein</fullName>
    </submittedName>
</protein>
<comment type="caution">
    <text evidence="2">The sequence shown here is derived from an EMBL/GenBank/DDBJ whole genome shotgun (WGS) entry which is preliminary data.</text>
</comment>
<feature type="compositionally biased region" description="Basic and acidic residues" evidence="1">
    <location>
        <begin position="1"/>
        <end position="26"/>
    </location>
</feature>
<evidence type="ECO:0000313" key="3">
    <source>
        <dbReference type="Proteomes" id="UP000265520"/>
    </source>
</evidence>
<sequence>MIKFQRDPLDQLDETDKSLRTTEEKQAAMQTIVDRARMATRR</sequence>
<keyword evidence="3" id="KW-1185">Reference proteome</keyword>
<evidence type="ECO:0000313" key="2">
    <source>
        <dbReference type="EMBL" id="MCI47926.1"/>
    </source>
</evidence>
<dbReference type="Proteomes" id="UP000265520">
    <property type="component" value="Unassembled WGS sequence"/>
</dbReference>
<name>A0A392SJ82_9FABA</name>
<dbReference type="AlphaFoldDB" id="A0A392SJ82"/>
<proteinExistence type="predicted"/>